<evidence type="ECO:0000256" key="4">
    <source>
        <dbReference type="ARBA" id="ARBA00022679"/>
    </source>
</evidence>
<keyword evidence="5 9" id="KW-0548">Nucleotidyltransferase</keyword>
<comment type="caution">
    <text evidence="11">The sequence shown here is derived from an EMBL/GenBank/DDBJ whole genome shotgun (WGS) entry which is preliminary data.</text>
</comment>
<evidence type="ECO:0000256" key="6">
    <source>
        <dbReference type="ARBA" id="ARBA00022723"/>
    </source>
</evidence>
<protein>
    <recommendedName>
        <fullName evidence="3 9">Glucose-1-phosphate thymidylyltransferase</fullName>
        <ecNumber evidence="3 9">2.7.7.24</ecNumber>
    </recommendedName>
</protein>
<dbReference type="NCBIfam" id="TIGR01207">
    <property type="entry name" value="rmlA"/>
    <property type="match status" value="1"/>
</dbReference>
<proteinExistence type="inferred from homology"/>
<gene>
    <name evidence="11" type="primary">rfbA</name>
    <name evidence="11" type="ORF">L1I30_13280</name>
</gene>
<keyword evidence="7 9" id="KW-0460">Magnesium</keyword>
<name>A0ABS9EIN3_9FLAO</name>
<dbReference type="RefSeq" id="WP_236134786.1">
    <property type="nucleotide sequence ID" value="NZ_JAKGTH010000011.1"/>
</dbReference>
<evidence type="ECO:0000256" key="5">
    <source>
        <dbReference type="ARBA" id="ARBA00022695"/>
    </source>
</evidence>
<evidence type="ECO:0000313" key="11">
    <source>
        <dbReference type="EMBL" id="MCF4102643.1"/>
    </source>
</evidence>
<evidence type="ECO:0000256" key="7">
    <source>
        <dbReference type="ARBA" id="ARBA00022842"/>
    </source>
</evidence>
<dbReference type="EMBL" id="JAKGTH010000011">
    <property type="protein sequence ID" value="MCF4102643.1"/>
    <property type="molecule type" value="Genomic_DNA"/>
</dbReference>
<dbReference type="PANTHER" id="PTHR43532">
    <property type="entry name" value="GLUCOSE-1-PHOSPHATE THYMIDYLYLTRANSFERASE"/>
    <property type="match status" value="1"/>
</dbReference>
<dbReference type="EC" id="2.7.7.24" evidence="3 9"/>
<sequence>MKGIILAGGTGTRLYPITRGISKQLLAIYDKPMIYYPLSVLMLSGIKEILIISTPEDLPNFRKLLGTGEELGLRFYYEEQASPDGLAQAFIIGEEFIGKDDVCLILGDNIFYGQGLTGLLSEAVNNVSKNGRATIFGYYVKDPERYGVVEFDSKGKALSIEEKPNTPKSNYAVTGLYFYPNSVIEMAKKCKPSSRGELEITTINQDFLGQNLLDVQLMGRGFAWLDTGTHESLLEASNFIHTIEKRQGLKIACLEEIAFDKKYISKEQLLKLAELLGKNEYSEYLLRISVKVRSTSHN</sequence>
<evidence type="ECO:0000256" key="3">
    <source>
        <dbReference type="ARBA" id="ARBA00012461"/>
    </source>
</evidence>
<dbReference type="Proteomes" id="UP001179363">
    <property type="component" value="Unassembled WGS sequence"/>
</dbReference>
<comment type="cofactor">
    <cofactor evidence="1">
        <name>Mg(2+)</name>
        <dbReference type="ChEBI" id="CHEBI:18420"/>
    </cofactor>
</comment>
<keyword evidence="12" id="KW-1185">Reference proteome</keyword>
<comment type="similarity">
    <text evidence="2 9">Belongs to the glucose-1-phosphate thymidylyltransferase family.</text>
</comment>
<dbReference type="InterPro" id="IPR005835">
    <property type="entry name" value="NTP_transferase_dom"/>
</dbReference>
<dbReference type="CDD" id="cd02538">
    <property type="entry name" value="G1P_TT_short"/>
    <property type="match status" value="1"/>
</dbReference>
<reference evidence="11" key="1">
    <citation type="submission" date="2022-01" db="EMBL/GenBank/DDBJ databases">
        <title>Gillisia lutea sp. nov., isolated from marine plastic residues from the Malvarosa beach (Valencia, Spain).</title>
        <authorList>
            <person name="Vidal-Verdu A."/>
            <person name="Molina-Menor E."/>
            <person name="Satari L."/>
            <person name="Pascual J."/>
            <person name="Pereto J."/>
            <person name="Porcar M."/>
        </authorList>
    </citation>
    <scope>NUCLEOTIDE SEQUENCE</scope>
    <source>
        <strain evidence="11">M10.2A</strain>
    </source>
</reference>
<dbReference type="PANTHER" id="PTHR43532:SF1">
    <property type="entry name" value="GLUCOSE-1-PHOSPHATE THYMIDYLYLTRANSFERASE 1"/>
    <property type="match status" value="1"/>
</dbReference>
<evidence type="ECO:0000256" key="9">
    <source>
        <dbReference type="RuleBase" id="RU003706"/>
    </source>
</evidence>
<accession>A0ABS9EIN3</accession>
<evidence type="ECO:0000256" key="8">
    <source>
        <dbReference type="ARBA" id="ARBA00049336"/>
    </source>
</evidence>
<dbReference type="Gene3D" id="3.90.550.10">
    <property type="entry name" value="Spore Coat Polysaccharide Biosynthesis Protein SpsA, Chain A"/>
    <property type="match status" value="1"/>
</dbReference>
<evidence type="ECO:0000256" key="1">
    <source>
        <dbReference type="ARBA" id="ARBA00001946"/>
    </source>
</evidence>
<keyword evidence="6 9" id="KW-0479">Metal-binding</keyword>
<dbReference type="GO" id="GO:0008879">
    <property type="term" value="F:glucose-1-phosphate thymidylyltransferase activity"/>
    <property type="evidence" value="ECO:0007669"/>
    <property type="project" value="UniProtKB-EC"/>
</dbReference>
<feature type="domain" description="Nucleotidyl transferase" evidence="10">
    <location>
        <begin position="2"/>
        <end position="241"/>
    </location>
</feature>
<evidence type="ECO:0000313" key="12">
    <source>
        <dbReference type="Proteomes" id="UP001179363"/>
    </source>
</evidence>
<dbReference type="Pfam" id="PF00483">
    <property type="entry name" value="NTP_transferase"/>
    <property type="match status" value="1"/>
</dbReference>
<dbReference type="InterPro" id="IPR005907">
    <property type="entry name" value="G1P_thy_trans_s"/>
</dbReference>
<keyword evidence="4 9" id="KW-0808">Transferase</keyword>
<comment type="catalytic activity">
    <reaction evidence="8 9">
        <text>dTTP + alpha-D-glucose 1-phosphate + H(+) = dTDP-alpha-D-glucose + diphosphate</text>
        <dbReference type="Rhea" id="RHEA:15225"/>
        <dbReference type="ChEBI" id="CHEBI:15378"/>
        <dbReference type="ChEBI" id="CHEBI:33019"/>
        <dbReference type="ChEBI" id="CHEBI:37568"/>
        <dbReference type="ChEBI" id="CHEBI:57477"/>
        <dbReference type="ChEBI" id="CHEBI:58601"/>
        <dbReference type="EC" id="2.7.7.24"/>
    </reaction>
</comment>
<dbReference type="SUPFAM" id="SSF53448">
    <property type="entry name" value="Nucleotide-diphospho-sugar transferases"/>
    <property type="match status" value="1"/>
</dbReference>
<organism evidence="11 12">
    <name type="scientific">Gillisia lutea</name>
    <dbReference type="NCBI Taxonomy" id="2909668"/>
    <lineage>
        <taxon>Bacteria</taxon>
        <taxon>Pseudomonadati</taxon>
        <taxon>Bacteroidota</taxon>
        <taxon>Flavobacteriia</taxon>
        <taxon>Flavobacteriales</taxon>
        <taxon>Flavobacteriaceae</taxon>
        <taxon>Gillisia</taxon>
    </lineage>
</organism>
<dbReference type="InterPro" id="IPR029044">
    <property type="entry name" value="Nucleotide-diphossugar_trans"/>
</dbReference>
<evidence type="ECO:0000256" key="2">
    <source>
        <dbReference type="ARBA" id="ARBA00010480"/>
    </source>
</evidence>
<evidence type="ECO:0000259" key="10">
    <source>
        <dbReference type="Pfam" id="PF00483"/>
    </source>
</evidence>
<comment type="function">
    <text evidence="9">Catalyzes the formation of dTDP-glucose, from dTTP and glucose 1-phosphate, as well as its pyrophosphorolysis.</text>
</comment>